<evidence type="ECO:0000256" key="4">
    <source>
        <dbReference type="ARBA" id="ARBA00022490"/>
    </source>
</evidence>
<evidence type="ECO:0000256" key="17">
    <source>
        <dbReference type="SAM" id="MobiDB-lite"/>
    </source>
</evidence>
<dbReference type="InterPro" id="IPR036961">
    <property type="entry name" value="Kinesin_motor_dom_sf"/>
</dbReference>
<dbReference type="CDD" id="cd22707">
    <property type="entry name" value="FHA_KIF14"/>
    <property type="match status" value="1"/>
</dbReference>
<dbReference type="GO" id="GO:0005634">
    <property type="term" value="C:nucleus"/>
    <property type="evidence" value="ECO:0007669"/>
    <property type="project" value="UniProtKB-SubCell"/>
</dbReference>
<feature type="binding site" evidence="15">
    <location>
        <begin position="446"/>
        <end position="453"/>
    </location>
    <ligand>
        <name>ATP</name>
        <dbReference type="ChEBI" id="CHEBI:30616"/>
    </ligand>
</feature>
<dbReference type="InterPro" id="IPR056523">
    <property type="entry name" value="4HB_KIF14"/>
</dbReference>
<dbReference type="Gene3D" id="2.60.200.20">
    <property type="match status" value="1"/>
</dbReference>
<evidence type="ECO:0000256" key="10">
    <source>
        <dbReference type="ARBA" id="ARBA00023175"/>
    </source>
</evidence>
<dbReference type="FunFam" id="2.60.200.20:FF:000020">
    <property type="entry name" value="Kinesin family member 14"/>
    <property type="match status" value="1"/>
</dbReference>
<dbReference type="GO" id="GO:0008017">
    <property type="term" value="F:microtubule binding"/>
    <property type="evidence" value="ECO:0007669"/>
    <property type="project" value="InterPro"/>
</dbReference>
<dbReference type="InterPro" id="IPR019821">
    <property type="entry name" value="Kinesin_motor_CS"/>
</dbReference>
<organism evidence="19 20">
    <name type="scientific">Canis lupus familiaris</name>
    <name type="common">Dog</name>
    <name type="synonym">Canis familiaris</name>
    <dbReference type="NCBI Taxonomy" id="9615"/>
    <lineage>
        <taxon>Eukaryota</taxon>
        <taxon>Metazoa</taxon>
        <taxon>Chordata</taxon>
        <taxon>Craniata</taxon>
        <taxon>Vertebrata</taxon>
        <taxon>Euteleostomi</taxon>
        <taxon>Mammalia</taxon>
        <taxon>Eutheria</taxon>
        <taxon>Laurasiatheria</taxon>
        <taxon>Carnivora</taxon>
        <taxon>Caniformia</taxon>
        <taxon>Canidae</taxon>
        <taxon>Canis</taxon>
    </lineage>
</organism>
<evidence type="ECO:0000256" key="12">
    <source>
        <dbReference type="ARBA" id="ARBA00023242"/>
    </source>
</evidence>
<evidence type="ECO:0000256" key="16">
    <source>
        <dbReference type="SAM" id="Coils"/>
    </source>
</evidence>
<dbReference type="FunFam" id="3.40.850.10:FF:000042">
    <property type="entry name" value="Kinesin family member 14"/>
    <property type="match status" value="1"/>
</dbReference>
<dbReference type="PROSITE" id="PS00411">
    <property type="entry name" value="KINESIN_MOTOR_1"/>
    <property type="match status" value="1"/>
</dbReference>
<dbReference type="GO" id="GO:0005874">
    <property type="term" value="C:microtubule"/>
    <property type="evidence" value="ECO:0007669"/>
    <property type="project" value="UniProtKB-KW"/>
</dbReference>
<dbReference type="PANTHER" id="PTHR47117">
    <property type="entry name" value="STAR-RELATED LIPID TRANSFER PROTEIN 9"/>
    <property type="match status" value="1"/>
</dbReference>
<feature type="domain" description="Kinesin motor" evidence="18">
    <location>
        <begin position="357"/>
        <end position="689"/>
    </location>
</feature>
<dbReference type="Pfam" id="PF16183">
    <property type="entry name" value="Kinesin_assoc"/>
    <property type="match status" value="1"/>
</dbReference>
<feature type="coiled-coil region" evidence="16">
    <location>
        <begin position="700"/>
        <end position="781"/>
    </location>
</feature>
<reference evidence="19" key="3">
    <citation type="submission" date="2025-09" db="UniProtKB">
        <authorList>
            <consortium name="Ensembl"/>
        </authorList>
    </citation>
    <scope>IDENTIFICATION</scope>
    <source>
        <strain evidence="19">Boxer</strain>
    </source>
</reference>
<dbReference type="InterPro" id="IPR008984">
    <property type="entry name" value="SMAD_FHA_dom_sf"/>
</dbReference>
<evidence type="ECO:0000256" key="1">
    <source>
        <dbReference type="ARBA" id="ARBA00004123"/>
    </source>
</evidence>
<dbReference type="GO" id="GO:0030496">
    <property type="term" value="C:midbody"/>
    <property type="evidence" value="ECO:0007669"/>
    <property type="project" value="UniProtKB-SubCell"/>
</dbReference>
<keyword evidence="9 16" id="KW-0175">Coiled coil</keyword>
<dbReference type="GO" id="GO:0005524">
    <property type="term" value="F:ATP binding"/>
    <property type="evidence" value="ECO:0007669"/>
    <property type="project" value="UniProtKB-UniRule"/>
</dbReference>
<evidence type="ECO:0000256" key="3">
    <source>
        <dbReference type="ARBA" id="ARBA00004214"/>
    </source>
</evidence>
<keyword evidence="12" id="KW-0539">Nucleus</keyword>
<accession>A0A8I3PJS2</accession>
<keyword evidence="7 15" id="KW-0547">Nucleotide-binding</keyword>
<evidence type="ECO:0000256" key="8">
    <source>
        <dbReference type="ARBA" id="ARBA00022840"/>
    </source>
</evidence>
<dbReference type="GO" id="GO:0043066">
    <property type="term" value="P:negative regulation of apoptotic process"/>
    <property type="evidence" value="ECO:0007669"/>
    <property type="project" value="UniProtKB-ARBA"/>
</dbReference>
<evidence type="ECO:0000256" key="11">
    <source>
        <dbReference type="ARBA" id="ARBA00023212"/>
    </source>
</evidence>
<evidence type="ECO:0000256" key="9">
    <source>
        <dbReference type="ARBA" id="ARBA00023054"/>
    </source>
</evidence>
<dbReference type="InterPro" id="IPR027417">
    <property type="entry name" value="P-loop_NTPase"/>
</dbReference>
<evidence type="ECO:0000256" key="5">
    <source>
        <dbReference type="ARBA" id="ARBA00022553"/>
    </source>
</evidence>
<evidence type="ECO:0000313" key="20">
    <source>
        <dbReference type="Proteomes" id="UP000805418"/>
    </source>
</evidence>
<dbReference type="GO" id="GO:0007018">
    <property type="term" value="P:microtubule-based movement"/>
    <property type="evidence" value="ECO:0007669"/>
    <property type="project" value="InterPro"/>
</dbReference>
<evidence type="ECO:0000313" key="19">
    <source>
        <dbReference type="Ensembl" id="ENSCAFP00845030926.1"/>
    </source>
</evidence>
<keyword evidence="11" id="KW-0206">Cytoskeleton</keyword>
<evidence type="ECO:0000256" key="7">
    <source>
        <dbReference type="ARBA" id="ARBA00022741"/>
    </source>
</evidence>
<feature type="region of interest" description="Disordered" evidence="17">
    <location>
        <begin position="1542"/>
        <end position="1589"/>
    </location>
</feature>
<dbReference type="PRINTS" id="PR00380">
    <property type="entry name" value="KINESINHEAVY"/>
</dbReference>
<dbReference type="SMART" id="SM00129">
    <property type="entry name" value="KISc"/>
    <property type="match status" value="1"/>
</dbReference>
<gene>
    <name evidence="19" type="primary">KIF14</name>
</gene>
<dbReference type="Pfam" id="PF00225">
    <property type="entry name" value="Kinesin"/>
    <property type="match status" value="1"/>
</dbReference>
<dbReference type="OrthoDB" id="3176171at2759"/>
<comment type="subcellular location">
    <subcellularLocation>
        <location evidence="2">Cytoplasm</location>
        <location evidence="2">Cytoskeleton</location>
        <location evidence="2">Spindle</location>
    </subcellularLocation>
    <subcellularLocation>
        <location evidence="3">Midbody</location>
    </subcellularLocation>
    <subcellularLocation>
        <location evidence="1">Nucleus</location>
    </subcellularLocation>
</comment>
<dbReference type="CDD" id="cd01365">
    <property type="entry name" value="KISc_KIF1A_KIF1B"/>
    <property type="match status" value="1"/>
</dbReference>
<feature type="coiled-coil region" evidence="16">
    <location>
        <begin position="917"/>
        <end position="1016"/>
    </location>
</feature>
<keyword evidence="8 15" id="KW-0067">ATP-binding</keyword>
<dbReference type="SMART" id="SM00240">
    <property type="entry name" value="FHA"/>
    <property type="match status" value="1"/>
</dbReference>
<dbReference type="PROSITE" id="PS50067">
    <property type="entry name" value="KINESIN_MOTOR_2"/>
    <property type="match status" value="1"/>
</dbReference>
<evidence type="ECO:0000256" key="13">
    <source>
        <dbReference type="ARBA" id="ARBA00064520"/>
    </source>
</evidence>
<reference evidence="19" key="2">
    <citation type="submission" date="2025-08" db="UniProtKB">
        <authorList>
            <consortium name="Ensembl"/>
        </authorList>
    </citation>
    <scope>IDENTIFICATION</scope>
    <source>
        <strain evidence="19">Boxer</strain>
    </source>
</reference>
<keyword evidence="10 15" id="KW-0505">Motor protein</keyword>
<keyword evidence="20" id="KW-1185">Reference proteome</keyword>
<dbReference type="InterPro" id="IPR001752">
    <property type="entry name" value="Kinesin_motor_dom"/>
</dbReference>
<keyword evidence="4" id="KW-0963">Cytoplasm</keyword>
<dbReference type="SUPFAM" id="SSF52540">
    <property type="entry name" value="P-loop containing nucleoside triphosphate hydrolases"/>
    <property type="match status" value="1"/>
</dbReference>
<name>A0A8I3PJS2_CANLF</name>
<dbReference type="InterPro" id="IPR000253">
    <property type="entry name" value="FHA_dom"/>
</dbReference>
<evidence type="ECO:0000256" key="6">
    <source>
        <dbReference type="ARBA" id="ARBA00022701"/>
    </source>
</evidence>
<keyword evidence="6" id="KW-0493">Microtubule</keyword>
<feature type="compositionally biased region" description="Basic and acidic residues" evidence="17">
    <location>
        <begin position="1542"/>
        <end position="1558"/>
    </location>
</feature>
<sequence>MSIYTTYNKNNSNILGIPSSQRSSPLNVLTHSSRRKLHLNSDMSKCENDDPLLKSASKIRDINSTYVISACKETGDVPLTPNPTGRLALQRRVTRNKESSLCGRELGDSTEKTAETRLTLQRRAKTESVAKWKTARTESVAKWKTNVGSATEKDCASLEASTNVTIVNKDKNSFVASSVPLAKDPKDIEMMADEKHKETFSKALPGASENVALKYLRNSAPTDSQSQTKVVPSGHLATKPLQSKLNTKVPGTGALHHGSIGKDMAKHSNKFESLEKTPTKYIVGHKLTPRCGTPQLTSPAASILKNRMPSLQVKKPRSSVLANERERSQENILPLEEEITGQYTSIETDPLKVENSQVTVAVRVRPFSKREMVEKACQVVFMNGEEITVEHPDMKQVYNFIYNIGFWSFDECHPNYASQTTVYETLAVPLLERAFEGYNTCLFAYGQTGSGKSYTMMGLNEEPGIIPRFCEDIFAQVAKKQTQEVSFHLEMSFFEVYNEKIHDLLVCKGENGQRKQPLRVREHPVSGPYVEALSIWLELGNKQRATAATGMNDKSSRSHSVFTLVMTQTKTESVDGEEHDHRITSRINLIDLAGSERCSTAQTSGDRLKEGVSINKSLLTLGKVISALSEQANGKRVFIPYRESVLTWLLKESLGGNSKTAMIATISPAASNIEETLNTLRYASQARMIVNIAKVNEDMNAKLIRELKAEIEKLKAAQRNNRNIDPERYRLCRQEITSLRMKLHQQERDMTEMQRAWKEKLEQAERRKLQETKELQKAGITFQMDNHLPNLVNLNEDPQLSEMLLYMIKEGMTTVGKYKPNSSHDIQLSGVLIADDHCTIKNFDGIVSIIPIGEAKTYINGKHILESTVLHHGDRVILGGDHYFRFNHPVEVQKGKRPSGGDTLTNEGPKDFEFAKNELLMAQRSQLEAEIKEAHLKAKEEMMQGIQIAKEMAQQELSSQKAAYESKIKALEAELIEESQRKKMQEINNQKANDKIEELEKTKQRLEQEIYVNKKRLEMETLAAKQALEDHSIRHARILEALETEKEKTFLIQTNWNSMKLSMMIQEANAISNKFKKCYVFGRHDVSDKGSSSDICVRVRNLQLGISTFWSLEKFESKVEPDITNVPVSSFSRRRSRSLMKNRRISGCLYDIQAHPIQSLHSSHSSGLMEKSSTIYSSSAESFLPGICKELIGSSLDFLGQSYDEEKTMADSLINNFLKIYHGLFAISKAHEEQDEESPDNLFSSDRAAQALTIQVTCAFEQLVVLIKHWLDDTLPCTSTARLEEELRQEVKKLGGYLQLFLQGCCSDISSMVKEAQKKIIQTIQQAVKYVGQLAVLKGSKLHFLRNSSNKVASVQEDFMDALCDGVSLGMKILLDSGLEKAKELQHELLRQSVTKQMKAKATELIGCLENMFAEWKTKSFRTQLQQNSGYQDVKKMVNFAPEFLKLKHCLEQTIQIIISALRGCHSDKNLLQNCVESLCSLAKDFHDDLSMCSTSLDNCEKRIPQVGHGGLESVVKSLLLCLESEERPDLLKSWETCNQNTREEGQQSKSSRTDSVRNKGVPKRVYELHGSSPAGTSEESTPRRIQWV</sequence>
<dbReference type="SUPFAM" id="SSF49879">
    <property type="entry name" value="SMAD/FHA domain"/>
    <property type="match status" value="1"/>
</dbReference>
<dbReference type="GeneTree" id="ENSGT00940000156834"/>
<protein>
    <recommendedName>
        <fullName evidence="14">Kinesin-like protein KIF14</fullName>
    </recommendedName>
</protein>
<evidence type="ECO:0000256" key="14">
    <source>
        <dbReference type="ARBA" id="ARBA00073220"/>
    </source>
</evidence>
<evidence type="ECO:0000256" key="15">
    <source>
        <dbReference type="PROSITE-ProRule" id="PRU00283"/>
    </source>
</evidence>
<comment type="subunit">
    <text evidence="13">Directly interacts with PRC1 within a complex also containing KIF4A, KIF20A and KIF23; targets to the central spindle. Directly interacts with CIT depending on the activation state of the kinase (stronger interaction with the kinase-dead form); targets to the midbody. Interacts with ARRB2; the interaction is detected in the nucleus upon OR1D2 stimulation. Interacts with AKT1; the interaction is detected in the plasma membrane upon INS stimulation and promotes AKT1 phosphorylation. Interacts with SVIL; at midbody during cytokinesis. Interacts with RADIL (via PDZ domain); recruits RADIL to the microtubule network restricting RADIL from interaction with activated RAP1A.</text>
</comment>
<keyword evidence="5" id="KW-0597">Phosphoprotein</keyword>
<dbReference type="PANTHER" id="PTHR47117:SF7">
    <property type="entry name" value="KINESIN-LIKE PROTEIN KIF14"/>
    <property type="match status" value="1"/>
</dbReference>
<dbReference type="Gene3D" id="3.40.850.10">
    <property type="entry name" value="Kinesin motor domain"/>
    <property type="match status" value="1"/>
</dbReference>
<evidence type="ECO:0000259" key="18">
    <source>
        <dbReference type="PROSITE" id="PS50067"/>
    </source>
</evidence>
<dbReference type="Pfam" id="PF23313">
    <property type="entry name" value="4HB_KIF14"/>
    <property type="match status" value="1"/>
</dbReference>
<dbReference type="Pfam" id="PF00498">
    <property type="entry name" value="FHA"/>
    <property type="match status" value="1"/>
</dbReference>
<dbReference type="Ensembl" id="ENSCAFT00845039465.1">
    <property type="protein sequence ID" value="ENSCAFP00845030926.1"/>
    <property type="gene ID" value="ENSCAFG00845021665.1"/>
</dbReference>
<dbReference type="InterPro" id="IPR032405">
    <property type="entry name" value="Kinesin_assoc"/>
</dbReference>
<comment type="similarity">
    <text evidence="15">Belongs to the TRAFAC class myosin-kinesin ATPase superfamily. Kinesin family.</text>
</comment>
<dbReference type="GO" id="GO:0005819">
    <property type="term" value="C:spindle"/>
    <property type="evidence" value="ECO:0007669"/>
    <property type="project" value="UniProtKB-SubCell"/>
</dbReference>
<dbReference type="Proteomes" id="UP000805418">
    <property type="component" value="Chromosome 7"/>
</dbReference>
<reference evidence="19" key="1">
    <citation type="submission" date="2020-03" db="EMBL/GenBank/DDBJ databases">
        <title>Long-read based genome assembly of a Labrador retriever dog.</title>
        <authorList>
            <person name="Eory L."/>
            <person name="Zhang W."/>
            <person name="Schoenebeck J."/>
        </authorList>
    </citation>
    <scope>NUCLEOTIDE SEQUENCE [LARGE SCALE GENOMIC DNA]</scope>
    <source>
        <strain evidence="19">Labrador retriever</strain>
    </source>
</reference>
<dbReference type="GO" id="GO:0003777">
    <property type="term" value="F:microtubule motor activity"/>
    <property type="evidence" value="ECO:0007669"/>
    <property type="project" value="InterPro"/>
</dbReference>
<evidence type="ECO:0000256" key="2">
    <source>
        <dbReference type="ARBA" id="ARBA00004186"/>
    </source>
</evidence>
<proteinExistence type="inferred from homology"/>